<evidence type="ECO:0000256" key="3">
    <source>
        <dbReference type="ARBA" id="ARBA00022729"/>
    </source>
</evidence>
<evidence type="ECO:0000313" key="6">
    <source>
        <dbReference type="EMBL" id="JAW15337.1"/>
    </source>
</evidence>
<keyword evidence="2" id="KW-0964">Secreted</keyword>
<protein>
    <submittedName>
        <fullName evidence="6">Putative triabin</fullName>
    </submittedName>
</protein>
<comment type="subcellular location">
    <subcellularLocation>
        <location evidence="1">Secreted</location>
    </subcellularLocation>
</comment>
<evidence type="ECO:0000256" key="5">
    <source>
        <dbReference type="SAM" id="SignalP"/>
    </source>
</evidence>
<accession>A0A224XS51</accession>
<evidence type="ECO:0000256" key="4">
    <source>
        <dbReference type="ARBA" id="ARBA00034121"/>
    </source>
</evidence>
<dbReference type="AlphaFoldDB" id="A0A224XS51"/>
<evidence type="ECO:0000256" key="2">
    <source>
        <dbReference type="ARBA" id="ARBA00022525"/>
    </source>
</evidence>
<dbReference type="InterPro" id="IPR012674">
    <property type="entry name" value="Calycin"/>
</dbReference>
<comment type="similarity">
    <text evidence="4">Belongs to the calycin superfamily. Triabin family.</text>
</comment>
<sequence>MKTIIAFFVILMCAFAQVSSESGECQRNAISGFSLDKYLKLSHAYATNAKQGSSSTVCREFNTTRNSGGMVVISVYGHYEYSSVIA</sequence>
<dbReference type="GO" id="GO:0030682">
    <property type="term" value="P:symbiont-mediated perturbation of host defenses"/>
    <property type="evidence" value="ECO:0007669"/>
    <property type="project" value="InterPro"/>
</dbReference>
<dbReference type="GO" id="GO:0005576">
    <property type="term" value="C:extracellular region"/>
    <property type="evidence" value="ECO:0007669"/>
    <property type="project" value="UniProtKB-SubCell"/>
</dbReference>
<feature type="chain" id="PRO_5013279510" evidence="5">
    <location>
        <begin position="21"/>
        <end position="86"/>
    </location>
</feature>
<evidence type="ECO:0000256" key="1">
    <source>
        <dbReference type="ARBA" id="ARBA00004613"/>
    </source>
</evidence>
<dbReference type="Pfam" id="PF03973">
    <property type="entry name" value="Triabin"/>
    <property type="match status" value="1"/>
</dbReference>
<organism evidence="6">
    <name type="scientific">Panstrongylus lignarius</name>
    <dbReference type="NCBI Taxonomy" id="156445"/>
    <lineage>
        <taxon>Eukaryota</taxon>
        <taxon>Metazoa</taxon>
        <taxon>Ecdysozoa</taxon>
        <taxon>Arthropoda</taxon>
        <taxon>Hexapoda</taxon>
        <taxon>Insecta</taxon>
        <taxon>Pterygota</taxon>
        <taxon>Neoptera</taxon>
        <taxon>Paraneoptera</taxon>
        <taxon>Hemiptera</taxon>
        <taxon>Heteroptera</taxon>
        <taxon>Panheteroptera</taxon>
        <taxon>Cimicomorpha</taxon>
        <taxon>Reduviidae</taxon>
        <taxon>Triatominae</taxon>
        <taxon>Panstrongylus</taxon>
    </lineage>
</organism>
<dbReference type="EMBL" id="GFTR01001089">
    <property type="protein sequence ID" value="JAW15337.1"/>
    <property type="molecule type" value="Transcribed_RNA"/>
</dbReference>
<dbReference type="InterPro" id="IPR005657">
    <property type="entry name" value="Triabi/Procalin"/>
</dbReference>
<dbReference type="Gene3D" id="2.40.128.20">
    <property type="match status" value="1"/>
</dbReference>
<proteinExistence type="inferred from homology"/>
<name>A0A224XS51_9HEMI</name>
<feature type="signal peptide" evidence="5">
    <location>
        <begin position="1"/>
        <end position="20"/>
    </location>
</feature>
<keyword evidence="3 5" id="KW-0732">Signal</keyword>
<reference evidence="6" key="1">
    <citation type="journal article" date="2018" name="PLoS Negl. Trop. Dis.">
        <title>An insight into the salivary gland and fat body transcriptome of Panstrongylus lignarius (Hemiptera: Heteroptera), the main vector of Chagas disease in Peru.</title>
        <authorList>
            <person name="Nevoa J.C."/>
            <person name="Mendes M.T."/>
            <person name="da Silva M.V."/>
            <person name="Soares S.C."/>
            <person name="Oliveira C.J.F."/>
            <person name="Ribeiro J.M.C."/>
        </authorList>
    </citation>
    <scope>NUCLEOTIDE SEQUENCE</scope>
</reference>